<comment type="caution">
    <text evidence="2">The sequence shown here is derived from an EMBL/GenBank/DDBJ whole genome shotgun (WGS) entry which is preliminary data.</text>
</comment>
<evidence type="ECO:0000313" key="3">
    <source>
        <dbReference type="Proteomes" id="UP001500221"/>
    </source>
</evidence>
<name>A0ABP9PRN0_9ACTN</name>
<protein>
    <recommendedName>
        <fullName evidence="1">DUF2087 domain-containing protein</fullName>
    </recommendedName>
</protein>
<accession>A0ABP9PRN0</accession>
<organism evidence="2 3">
    <name type="scientific">Nocardioides marinquilinus</name>
    <dbReference type="NCBI Taxonomy" id="1210400"/>
    <lineage>
        <taxon>Bacteria</taxon>
        <taxon>Bacillati</taxon>
        <taxon>Actinomycetota</taxon>
        <taxon>Actinomycetes</taxon>
        <taxon>Propionibacteriales</taxon>
        <taxon>Nocardioidaceae</taxon>
        <taxon>Nocardioides</taxon>
    </lineage>
</organism>
<dbReference type="EMBL" id="BAABKG010000003">
    <property type="protein sequence ID" value="GAA5150523.1"/>
    <property type="molecule type" value="Genomic_DNA"/>
</dbReference>
<keyword evidence="3" id="KW-1185">Reference proteome</keyword>
<dbReference type="InterPro" id="IPR018656">
    <property type="entry name" value="DUF2087"/>
</dbReference>
<evidence type="ECO:0000313" key="2">
    <source>
        <dbReference type="EMBL" id="GAA5150523.1"/>
    </source>
</evidence>
<dbReference type="Proteomes" id="UP001500221">
    <property type="component" value="Unassembled WGS sequence"/>
</dbReference>
<proteinExistence type="predicted"/>
<evidence type="ECO:0000259" key="1">
    <source>
        <dbReference type="Pfam" id="PF09860"/>
    </source>
</evidence>
<gene>
    <name evidence="2" type="ORF">GCM10023340_27830</name>
</gene>
<sequence length="99" mass="11472">MPDQRDPLDPAVVLPRFLSAEGRLMDIPRKHAKLLVVLDRLAQEFELGVTYPEREVVARLTRFHDDHAALRRYLVDEGFLTREDGVYWRTGGTVRLDDV</sequence>
<dbReference type="Pfam" id="PF09860">
    <property type="entry name" value="DUF2087"/>
    <property type="match status" value="1"/>
</dbReference>
<reference evidence="3" key="1">
    <citation type="journal article" date="2019" name="Int. J. Syst. Evol. Microbiol.">
        <title>The Global Catalogue of Microorganisms (GCM) 10K type strain sequencing project: providing services to taxonomists for standard genome sequencing and annotation.</title>
        <authorList>
            <consortium name="The Broad Institute Genomics Platform"/>
            <consortium name="The Broad Institute Genome Sequencing Center for Infectious Disease"/>
            <person name="Wu L."/>
            <person name="Ma J."/>
        </authorList>
    </citation>
    <scope>NUCLEOTIDE SEQUENCE [LARGE SCALE GENOMIC DNA]</scope>
    <source>
        <strain evidence="3">JCM 18459</strain>
    </source>
</reference>
<feature type="domain" description="DUF2087" evidence="1">
    <location>
        <begin position="23"/>
        <end position="89"/>
    </location>
</feature>
<dbReference type="RefSeq" id="WP_345459484.1">
    <property type="nucleotide sequence ID" value="NZ_BAABKG010000003.1"/>
</dbReference>